<proteinExistence type="predicted"/>
<evidence type="ECO:0000259" key="1">
    <source>
        <dbReference type="Pfam" id="PF06071"/>
    </source>
</evidence>
<dbReference type="InterPro" id="IPR012676">
    <property type="entry name" value="TGS-like"/>
</dbReference>
<organism evidence="2 3">
    <name type="scientific">Pseudomonas edaphica</name>
    <dbReference type="NCBI Taxonomy" id="2006980"/>
    <lineage>
        <taxon>Bacteria</taxon>
        <taxon>Pseudomonadati</taxon>
        <taxon>Pseudomonadota</taxon>
        <taxon>Gammaproteobacteria</taxon>
        <taxon>Pseudomonadales</taxon>
        <taxon>Pseudomonadaceae</taxon>
        <taxon>Pseudomonas</taxon>
    </lineage>
</organism>
<dbReference type="SUPFAM" id="SSF81271">
    <property type="entry name" value="TGS-like"/>
    <property type="match status" value="1"/>
</dbReference>
<dbReference type="Gene3D" id="3.10.20.30">
    <property type="match status" value="1"/>
</dbReference>
<reference evidence="2 3" key="1">
    <citation type="submission" date="2019-05" db="EMBL/GenBank/DDBJ databases">
        <title>Pseudomonas edaphica sp. nov., isolated from rhizospheric soil of Cistus ladanifer L. in Spain.</title>
        <authorList>
            <person name="Peix A."/>
        </authorList>
    </citation>
    <scope>NUCLEOTIDE SEQUENCE [LARGE SCALE GENOMIC DNA]</scope>
    <source>
        <strain evidence="2 3">RD25</strain>
    </source>
</reference>
<feature type="domain" description="YchF C-terminal" evidence="1">
    <location>
        <begin position="2"/>
        <end position="27"/>
    </location>
</feature>
<name>A0ABY2TVP3_9PSED</name>
<dbReference type="Pfam" id="PF06071">
    <property type="entry name" value="YchF-GTPase_C"/>
    <property type="match status" value="1"/>
</dbReference>
<protein>
    <submittedName>
        <fullName evidence="2">DUF933 domain-containing protein</fullName>
    </submittedName>
</protein>
<feature type="non-terminal residue" evidence="2">
    <location>
        <position position="1"/>
    </location>
</feature>
<sequence length="28" mass="3354">TKEAGKWRLEGKEYIVKDGDVMHFRFNV</sequence>
<dbReference type="EMBL" id="VBVZ01000847">
    <property type="protein sequence ID" value="TLG87285.1"/>
    <property type="molecule type" value="Genomic_DNA"/>
</dbReference>
<keyword evidence="3" id="KW-1185">Reference proteome</keyword>
<gene>
    <name evidence="2" type="ORF">FEM54_31230</name>
</gene>
<comment type="caution">
    <text evidence="2">The sequence shown here is derived from an EMBL/GenBank/DDBJ whole genome shotgun (WGS) entry which is preliminary data.</text>
</comment>
<accession>A0ABY2TVP3</accession>
<dbReference type="Proteomes" id="UP000304941">
    <property type="component" value="Unassembled WGS sequence"/>
</dbReference>
<dbReference type="InterPro" id="IPR012675">
    <property type="entry name" value="Beta-grasp_dom_sf"/>
</dbReference>
<evidence type="ECO:0000313" key="3">
    <source>
        <dbReference type="Proteomes" id="UP000304941"/>
    </source>
</evidence>
<dbReference type="RefSeq" id="WP_138454139.1">
    <property type="nucleotide sequence ID" value="NZ_VBVZ01000847.1"/>
</dbReference>
<dbReference type="InterPro" id="IPR013029">
    <property type="entry name" value="YchF_C"/>
</dbReference>
<evidence type="ECO:0000313" key="2">
    <source>
        <dbReference type="EMBL" id="TLG87285.1"/>
    </source>
</evidence>